<evidence type="ECO:0000256" key="5">
    <source>
        <dbReference type="ARBA" id="ARBA00013950"/>
    </source>
</evidence>
<dbReference type="Proteomes" id="UP000002318">
    <property type="component" value="Chromosome"/>
</dbReference>
<dbReference type="InterPro" id="IPR026017">
    <property type="entry name" value="Lumazine-bd_dom"/>
</dbReference>
<dbReference type="InterPro" id="IPR023366">
    <property type="entry name" value="ATP_synth_asu-like_sf"/>
</dbReference>
<evidence type="ECO:0000256" key="7">
    <source>
        <dbReference type="ARBA" id="ARBA00022679"/>
    </source>
</evidence>
<feature type="domain" description="Lumazine-binding" evidence="10">
    <location>
        <begin position="1"/>
        <end position="99"/>
    </location>
</feature>
<dbReference type="eggNOG" id="COG0307">
    <property type="taxonomic scope" value="Bacteria"/>
</dbReference>
<sequence length="208" mass="22103">MFTGLIREIGTVTWCVRIGAGGSGLRYRVDCPGIVTLLEPGASIAVNGVCQTVYALSGSGFEAEAVVSTMQKSTIGMLKPNQNVNLEPALRAGDPLGGHILQGHVQNRGRLLSLRSKGRTRILCVEAPTGPGTGIIGEGSVGIDGISLTVSLCRADRFEVNIIPETWESTTLKYRKAGDLLNIEGDLLLRGLETAPVLSKDRLEAWGY</sequence>
<name>E1R789_SEDSS</name>
<evidence type="ECO:0000256" key="1">
    <source>
        <dbReference type="ARBA" id="ARBA00000968"/>
    </source>
</evidence>
<feature type="repeat" description="Lumazine-binding" evidence="9">
    <location>
        <begin position="100"/>
        <end position="196"/>
    </location>
</feature>
<evidence type="ECO:0000256" key="3">
    <source>
        <dbReference type="ARBA" id="ARBA00004887"/>
    </source>
</evidence>
<dbReference type="HOGENOM" id="CLU_034388_2_2_12"/>
<evidence type="ECO:0000313" key="11">
    <source>
        <dbReference type="EMBL" id="ADK82594.1"/>
    </source>
</evidence>
<evidence type="ECO:0000256" key="9">
    <source>
        <dbReference type="PROSITE-ProRule" id="PRU00524"/>
    </source>
</evidence>
<evidence type="ECO:0000256" key="6">
    <source>
        <dbReference type="ARBA" id="ARBA00022619"/>
    </source>
</evidence>
<evidence type="ECO:0000259" key="10">
    <source>
        <dbReference type="PROSITE" id="PS51177"/>
    </source>
</evidence>
<accession>E1R789</accession>
<dbReference type="RefSeq" id="WP_013256053.1">
    <property type="nucleotide sequence ID" value="NC_014364.1"/>
</dbReference>
<dbReference type="InterPro" id="IPR017938">
    <property type="entry name" value="Riboflavin_synthase-like_b-brl"/>
</dbReference>
<organism evidence="11 12">
    <name type="scientific">Sediminispirochaeta smaragdinae (strain DSM 11293 / JCM 15392 / SEBR 4228)</name>
    <name type="common">Spirochaeta smaragdinae</name>
    <dbReference type="NCBI Taxonomy" id="573413"/>
    <lineage>
        <taxon>Bacteria</taxon>
        <taxon>Pseudomonadati</taxon>
        <taxon>Spirochaetota</taxon>
        <taxon>Spirochaetia</taxon>
        <taxon>Spirochaetales</taxon>
        <taxon>Spirochaetaceae</taxon>
        <taxon>Sediminispirochaeta</taxon>
    </lineage>
</organism>
<dbReference type="PROSITE" id="PS51177">
    <property type="entry name" value="LUMAZINE_BIND"/>
    <property type="match status" value="2"/>
</dbReference>
<comment type="function">
    <text evidence="2">Catalyzes the dismutation of two molecules of 6,7-dimethyl-8-ribityllumazine, resulting in the formation of riboflavin and 5-amino-6-(D-ribitylamino)uracil.</text>
</comment>
<dbReference type="AlphaFoldDB" id="E1R789"/>
<evidence type="ECO:0000256" key="4">
    <source>
        <dbReference type="ARBA" id="ARBA00012827"/>
    </source>
</evidence>
<dbReference type="PANTHER" id="PTHR21098:SF12">
    <property type="entry name" value="RIBOFLAVIN SYNTHASE"/>
    <property type="match status" value="1"/>
</dbReference>
<dbReference type="Pfam" id="PF00677">
    <property type="entry name" value="Lum_binding"/>
    <property type="match status" value="2"/>
</dbReference>
<dbReference type="EC" id="2.5.1.9" evidence="4"/>
<comment type="catalytic activity">
    <reaction evidence="1">
        <text>2 6,7-dimethyl-8-(1-D-ribityl)lumazine + H(+) = 5-amino-6-(D-ribitylamino)uracil + riboflavin</text>
        <dbReference type="Rhea" id="RHEA:20772"/>
        <dbReference type="ChEBI" id="CHEBI:15378"/>
        <dbReference type="ChEBI" id="CHEBI:15934"/>
        <dbReference type="ChEBI" id="CHEBI:57986"/>
        <dbReference type="ChEBI" id="CHEBI:58201"/>
        <dbReference type="EC" id="2.5.1.9"/>
    </reaction>
</comment>
<evidence type="ECO:0000256" key="2">
    <source>
        <dbReference type="ARBA" id="ARBA00002803"/>
    </source>
</evidence>
<dbReference type="SUPFAM" id="SSF63380">
    <property type="entry name" value="Riboflavin synthase domain-like"/>
    <property type="match status" value="2"/>
</dbReference>
<feature type="domain" description="Lumazine-binding" evidence="10">
    <location>
        <begin position="100"/>
        <end position="196"/>
    </location>
</feature>
<dbReference type="GO" id="GO:0004746">
    <property type="term" value="F:riboflavin synthase activity"/>
    <property type="evidence" value="ECO:0007669"/>
    <property type="project" value="UniProtKB-EC"/>
</dbReference>
<dbReference type="EMBL" id="CP002116">
    <property type="protein sequence ID" value="ADK82594.1"/>
    <property type="molecule type" value="Genomic_DNA"/>
</dbReference>
<dbReference type="SMR" id="E1R789"/>
<dbReference type="KEGG" id="ssm:Spirs_3506"/>
<dbReference type="CDD" id="cd00402">
    <property type="entry name" value="Riboflavin_synthase_like"/>
    <property type="match status" value="1"/>
</dbReference>
<dbReference type="NCBIfam" id="NF006767">
    <property type="entry name" value="PRK09289.1"/>
    <property type="match status" value="1"/>
</dbReference>
<dbReference type="Gene3D" id="2.40.30.20">
    <property type="match status" value="2"/>
</dbReference>
<keyword evidence="7 11" id="KW-0808">Transferase</keyword>
<gene>
    <name evidence="11" type="ordered locus">Spirs_3506</name>
</gene>
<dbReference type="STRING" id="573413.Spirs_3506"/>
<reference evidence="11 12" key="1">
    <citation type="journal article" date="2010" name="Stand. Genomic Sci.">
        <title>Complete genome sequence of Spirochaeta smaragdinae type strain (SEBR 4228).</title>
        <authorList>
            <person name="Mavromatis K."/>
            <person name="Yasawong M."/>
            <person name="Chertkov O."/>
            <person name="Lapidus A."/>
            <person name="Lucas S."/>
            <person name="Nolan M."/>
            <person name="Del Rio T.G."/>
            <person name="Tice H."/>
            <person name="Cheng J.F."/>
            <person name="Pitluck S."/>
            <person name="Liolios K."/>
            <person name="Ivanova N."/>
            <person name="Tapia R."/>
            <person name="Han C."/>
            <person name="Bruce D."/>
            <person name="Goodwin L."/>
            <person name="Pati A."/>
            <person name="Chen A."/>
            <person name="Palaniappan K."/>
            <person name="Land M."/>
            <person name="Hauser L."/>
            <person name="Chang Y.J."/>
            <person name="Jeffries C.D."/>
            <person name="Detter J.C."/>
            <person name="Rohde M."/>
            <person name="Brambilla E."/>
            <person name="Spring S."/>
            <person name="Goker M."/>
            <person name="Sikorski J."/>
            <person name="Woyke T."/>
            <person name="Bristow J."/>
            <person name="Eisen J.A."/>
            <person name="Markowitz V."/>
            <person name="Hugenholtz P."/>
            <person name="Klenk H.P."/>
            <person name="Kyrpides N.C."/>
        </authorList>
    </citation>
    <scope>NUCLEOTIDE SEQUENCE [LARGE SCALE GENOMIC DNA]</scope>
    <source>
        <strain evidence="12">DSM 11293 / JCM 15392 / SEBR 4228</strain>
    </source>
</reference>
<keyword evidence="8" id="KW-0677">Repeat</keyword>
<evidence type="ECO:0000256" key="8">
    <source>
        <dbReference type="ARBA" id="ARBA00022737"/>
    </source>
</evidence>
<keyword evidence="6" id="KW-0686">Riboflavin biosynthesis</keyword>
<dbReference type="InterPro" id="IPR001783">
    <property type="entry name" value="Lumazine-bd"/>
</dbReference>
<dbReference type="PIRSF" id="PIRSF000498">
    <property type="entry name" value="Riboflavin_syn_A"/>
    <property type="match status" value="1"/>
</dbReference>
<evidence type="ECO:0000313" key="12">
    <source>
        <dbReference type="Proteomes" id="UP000002318"/>
    </source>
</evidence>
<dbReference type="OrthoDB" id="9788537at2"/>
<dbReference type="GO" id="GO:0009231">
    <property type="term" value="P:riboflavin biosynthetic process"/>
    <property type="evidence" value="ECO:0007669"/>
    <property type="project" value="UniProtKB-KW"/>
</dbReference>
<proteinExistence type="predicted"/>
<keyword evidence="12" id="KW-1185">Reference proteome</keyword>
<protein>
    <recommendedName>
        <fullName evidence="5">Riboflavin synthase</fullName>
        <ecNumber evidence="4">2.5.1.9</ecNumber>
    </recommendedName>
</protein>
<comment type="pathway">
    <text evidence="3">Cofactor biosynthesis; riboflavin biosynthesis; riboflavin from 2-hydroxy-3-oxobutyl phosphate and 5-amino-6-(D-ribitylamino)uracil: step 2/2.</text>
</comment>
<dbReference type="PANTHER" id="PTHR21098">
    <property type="entry name" value="RIBOFLAVIN SYNTHASE ALPHA CHAIN"/>
    <property type="match status" value="1"/>
</dbReference>
<feature type="repeat" description="Lumazine-binding" evidence="9">
    <location>
        <begin position="1"/>
        <end position="99"/>
    </location>
</feature>